<name>A0A1D8CXV2_CHLLM</name>
<dbReference type="STRING" id="274537.BIU88_06055"/>
<dbReference type="KEGG" id="clz:BIU88_06055"/>
<protein>
    <submittedName>
        <fullName evidence="1">Uncharacterized protein</fullName>
    </submittedName>
</protein>
<dbReference type="AlphaFoldDB" id="A0A1D8CXV2"/>
<proteinExistence type="predicted"/>
<evidence type="ECO:0000313" key="1">
    <source>
        <dbReference type="EMBL" id="AOS83752.1"/>
    </source>
</evidence>
<sequence>MQTADSMELLRELYEEYSEWYFSLAEEDGVLPRSISGIAADGCQFIYLTDGLTLQPMARNKFLRFVLDEHRAIAYAYGGLALRGDSDLGEIEEVLDVVAASAEHYVMGHWRVIRGEDGKVAALKPMGQSEGDDPEKHPASWYLAGAIRFSDAEKLKYGDLWKEAKAGVMFSDRNSRE</sequence>
<dbReference type="RefSeq" id="WP_069809614.1">
    <property type="nucleotide sequence ID" value="NZ_CP017305.1"/>
</dbReference>
<organism evidence="1 2">
    <name type="scientific">Chlorobaculum limnaeum</name>
    <dbReference type="NCBI Taxonomy" id="274537"/>
    <lineage>
        <taxon>Bacteria</taxon>
        <taxon>Pseudomonadati</taxon>
        <taxon>Chlorobiota</taxon>
        <taxon>Chlorobiia</taxon>
        <taxon>Chlorobiales</taxon>
        <taxon>Chlorobiaceae</taxon>
        <taxon>Chlorobaculum</taxon>
    </lineage>
</organism>
<accession>A0A1D8CXV2</accession>
<dbReference type="EMBL" id="CP017305">
    <property type="protein sequence ID" value="AOS83752.1"/>
    <property type="molecule type" value="Genomic_DNA"/>
</dbReference>
<keyword evidence="2" id="KW-1185">Reference proteome</keyword>
<reference evidence="1" key="1">
    <citation type="submission" date="2016-09" db="EMBL/GenBank/DDBJ databases">
        <title>Genome sequence of Chlorobaculum limnaeum.</title>
        <authorList>
            <person name="Liu Z."/>
            <person name="Tank M."/>
            <person name="Bryant D.A."/>
        </authorList>
    </citation>
    <scope>NUCLEOTIDE SEQUENCE [LARGE SCALE GENOMIC DNA]</scope>
    <source>
        <strain evidence="1">DSM 1677</strain>
    </source>
</reference>
<gene>
    <name evidence="1" type="ORF">BIU88_06055</name>
</gene>
<evidence type="ECO:0000313" key="2">
    <source>
        <dbReference type="Proteomes" id="UP000095185"/>
    </source>
</evidence>
<dbReference type="OrthoDB" id="594819at2"/>
<dbReference type="Proteomes" id="UP000095185">
    <property type="component" value="Chromosome"/>
</dbReference>